<dbReference type="Proteomes" id="UP000301751">
    <property type="component" value="Unassembled WGS sequence"/>
</dbReference>
<keyword evidence="3" id="KW-0547">Nucleotide-binding</keyword>
<evidence type="ECO:0000313" key="5">
    <source>
        <dbReference type="EMBL" id="GCL63155.1"/>
    </source>
</evidence>
<dbReference type="InterPro" id="IPR032675">
    <property type="entry name" value="LRR_dom_sf"/>
</dbReference>
<dbReference type="OrthoDB" id="8532199at2"/>
<keyword evidence="2" id="KW-0677">Repeat</keyword>
<dbReference type="PROSITE" id="PS51450">
    <property type="entry name" value="LRR"/>
    <property type="match status" value="1"/>
</dbReference>
<sequence length="430" mass="45126">MPHPPPLPHDTLDRLRAGALAGTTRLDLRGCGLTALPPEVVRLADTLQILDLSGNALTDLPDSLPRLHRLRVLFASDNPFTTLPAVLGRCPALQLVGFKACRITTVPAEALPPTLRWLILTDNQIETLPDTLGRCAPLQKLMLAGNRLRRLPDSIVRCRRLELVRLAANQFATLADALPAGLLALPQLAWVAHAGNPFSAGLEQQAEQSAPAAPIPWAALQLQGLLGEGASGHIHAALWQAGTAAGVPVAVKLFKGAITSDGLPRSEMAACMAAGDHPHLVGVLGRVAGHPQGTPGLVLRRIPPGHANLAAPPSLDSCSRDVYASGLRLQATAALAIASGMQSALDHLHRQGLAHGDLYAHNILVDVQGQALLGDFGAASFLPVDDPVRRAALVRFDQRALAVLQDELAGLCDDAATAGALRDAARRQAA</sequence>
<dbReference type="SMART" id="SM00364">
    <property type="entry name" value="LRR_BAC"/>
    <property type="match status" value="4"/>
</dbReference>
<dbReference type="PANTHER" id="PTHR48051:SF1">
    <property type="entry name" value="RAS SUPPRESSOR PROTEIN 1"/>
    <property type="match status" value="1"/>
</dbReference>
<dbReference type="RefSeq" id="WP_137732890.1">
    <property type="nucleotide sequence ID" value="NZ_BJCL01000004.1"/>
</dbReference>
<dbReference type="Gene3D" id="3.30.200.20">
    <property type="entry name" value="Phosphorylase Kinase, domain 1"/>
    <property type="match status" value="1"/>
</dbReference>
<dbReference type="GO" id="GO:0005737">
    <property type="term" value="C:cytoplasm"/>
    <property type="evidence" value="ECO:0007669"/>
    <property type="project" value="TreeGrafter"/>
</dbReference>
<comment type="caution">
    <text evidence="5">The sequence shown here is derived from an EMBL/GenBank/DDBJ whole genome shotgun (WGS) entry which is preliminary data.</text>
</comment>
<evidence type="ECO:0000259" key="4">
    <source>
        <dbReference type="PROSITE" id="PS50011"/>
    </source>
</evidence>
<feature type="binding site" evidence="3">
    <location>
        <position position="252"/>
    </location>
    <ligand>
        <name>ATP</name>
        <dbReference type="ChEBI" id="CHEBI:30616"/>
    </ligand>
</feature>
<dbReference type="InterPro" id="IPR011009">
    <property type="entry name" value="Kinase-like_dom_sf"/>
</dbReference>
<dbReference type="SUPFAM" id="SSF56112">
    <property type="entry name" value="Protein kinase-like (PK-like)"/>
    <property type="match status" value="1"/>
</dbReference>
<name>A0A480ATU1_9BURK</name>
<dbReference type="AlphaFoldDB" id="A0A480ATU1"/>
<reference evidence="6" key="1">
    <citation type="submission" date="2019-03" db="EMBL/GenBank/DDBJ databases">
        <title>Aquabacterium pictum sp.nov., the first bacteriochlorophyll a-containing freshwater bacterium in the genus Aquabacterium of the class Betaproteobacteria.</title>
        <authorList>
            <person name="Hirose S."/>
            <person name="Tank M."/>
            <person name="Hara E."/>
            <person name="Tamaki H."/>
            <person name="Takaichi S."/>
            <person name="Haruta S."/>
            <person name="Hanada S."/>
        </authorList>
    </citation>
    <scope>NUCLEOTIDE SEQUENCE [LARGE SCALE GENOMIC DNA]</scope>
    <source>
        <strain evidence="6">W35</strain>
    </source>
</reference>
<feature type="domain" description="Protein kinase" evidence="4">
    <location>
        <begin position="220"/>
        <end position="430"/>
    </location>
</feature>
<dbReference type="EMBL" id="BJCL01000004">
    <property type="protein sequence ID" value="GCL63155.1"/>
    <property type="molecule type" value="Genomic_DNA"/>
</dbReference>
<dbReference type="InterPro" id="IPR000719">
    <property type="entry name" value="Prot_kinase_dom"/>
</dbReference>
<dbReference type="InterPro" id="IPR001245">
    <property type="entry name" value="Ser-Thr/Tyr_kinase_cat_dom"/>
</dbReference>
<keyword evidence="3" id="KW-0067">ATP-binding</keyword>
<proteinExistence type="predicted"/>
<dbReference type="Gene3D" id="1.10.510.10">
    <property type="entry name" value="Transferase(Phosphotransferase) domain 1"/>
    <property type="match status" value="1"/>
</dbReference>
<keyword evidence="1" id="KW-0433">Leucine-rich repeat</keyword>
<keyword evidence="6" id="KW-1185">Reference proteome</keyword>
<evidence type="ECO:0000256" key="3">
    <source>
        <dbReference type="PROSITE-ProRule" id="PRU10141"/>
    </source>
</evidence>
<dbReference type="PANTHER" id="PTHR48051">
    <property type="match status" value="1"/>
</dbReference>
<dbReference type="InterPro" id="IPR001611">
    <property type="entry name" value="Leu-rich_rpt"/>
</dbReference>
<dbReference type="InterPro" id="IPR003591">
    <property type="entry name" value="Leu-rich_rpt_typical-subtyp"/>
</dbReference>
<dbReference type="SUPFAM" id="SSF52058">
    <property type="entry name" value="L domain-like"/>
    <property type="match status" value="1"/>
</dbReference>
<dbReference type="PROSITE" id="PS50011">
    <property type="entry name" value="PROTEIN_KINASE_DOM"/>
    <property type="match status" value="1"/>
</dbReference>
<accession>A0A480ATU1</accession>
<dbReference type="Gene3D" id="3.80.10.10">
    <property type="entry name" value="Ribonuclease Inhibitor"/>
    <property type="match status" value="1"/>
</dbReference>
<dbReference type="InterPro" id="IPR050216">
    <property type="entry name" value="LRR_domain-containing"/>
</dbReference>
<dbReference type="SMART" id="SM00369">
    <property type="entry name" value="LRR_TYP"/>
    <property type="match status" value="5"/>
</dbReference>
<dbReference type="GO" id="GO:0005524">
    <property type="term" value="F:ATP binding"/>
    <property type="evidence" value="ECO:0007669"/>
    <property type="project" value="UniProtKB-UniRule"/>
</dbReference>
<evidence type="ECO:0000256" key="1">
    <source>
        <dbReference type="ARBA" id="ARBA00022614"/>
    </source>
</evidence>
<gene>
    <name evidence="5" type="ORF">AQPW35_22360</name>
</gene>
<organism evidence="5 6">
    <name type="scientific">Pseudaquabacterium pictum</name>
    <dbReference type="NCBI Taxonomy" id="2315236"/>
    <lineage>
        <taxon>Bacteria</taxon>
        <taxon>Pseudomonadati</taxon>
        <taxon>Pseudomonadota</taxon>
        <taxon>Betaproteobacteria</taxon>
        <taxon>Burkholderiales</taxon>
        <taxon>Sphaerotilaceae</taxon>
        <taxon>Pseudaquabacterium</taxon>
    </lineage>
</organism>
<dbReference type="Pfam" id="PF07714">
    <property type="entry name" value="PK_Tyr_Ser-Thr"/>
    <property type="match status" value="1"/>
</dbReference>
<dbReference type="Pfam" id="PF13855">
    <property type="entry name" value="LRR_8"/>
    <property type="match status" value="2"/>
</dbReference>
<dbReference type="InterPro" id="IPR017441">
    <property type="entry name" value="Protein_kinase_ATP_BS"/>
</dbReference>
<dbReference type="SMART" id="SM00220">
    <property type="entry name" value="S_TKc"/>
    <property type="match status" value="1"/>
</dbReference>
<dbReference type="GO" id="GO:0004672">
    <property type="term" value="F:protein kinase activity"/>
    <property type="evidence" value="ECO:0007669"/>
    <property type="project" value="InterPro"/>
</dbReference>
<evidence type="ECO:0000256" key="2">
    <source>
        <dbReference type="ARBA" id="ARBA00022737"/>
    </source>
</evidence>
<dbReference type="PROSITE" id="PS00107">
    <property type="entry name" value="PROTEIN_KINASE_ATP"/>
    <property type="match status" value="1"/>
</dbReference>
<evidence type="ECO:0000313" key="6">
    <source>
        <dbReference type="Proteomes" id="UP000301751"/>
    </source>
</evidence>
<protein>
    <recommendedName>
        <fullName evidence="4">Protein kinase domain-containing protein</fullName>
    </recommendedName>
</protein>